<keyword evidence="6" id="KW-1133">Transmembrane helix</keyword>
<dbReference type="InterPro" id="IPR016186">
    <property type="entry name" value="C-type_lectin-like/link_sf"/>
</dbReference>
<reference evidence="8" key="3">
    <citation type="submission" date="2025-09" db="UniProtKB">
        <authorList>
            <consortium name="Ensembl"/>
        </authorList>
    </citation>
    <scope>IDENTIFICATION</scope>
    <source>
        <strain evidence="8">Thorbecke</strain>
    </source>
</reference>
<dbReference type="GO" id="GO:0072678">
    <property type="term" value="P:T cell migration"/>
    <property type="evidence" value="ECO:0007669"/>
    <property type="project" value="Ensembl"/>
</dbReference>
<dbReference type="InParanoid" id="G1SWF4"/>
<reference evidence="8" key="2">
    <citation type="submission" date="2025-08" db="UniProtKB">
        <authorList>
            <consortium name="Ensembl"/>
        </authorList>
    </citation>
    <scope>IDENTIFICATION</scope>
    <source>
        <strain evidence="8">Thorbecke</strain>
    </source>
</reference>
<comment type="subcellular location">
    <subcellularLocation>
        <location evidence="1">Cell membrane</location>
        <topology evidence="1">Single-pass type II membrane protein</topology>
    </subcellularLocation>
</comment>
<proteinExistence type="predicted"/>
<dbReference type="GO" id="GO:0005886">
    <property type="term" value="C:plasma membrane"/>
    <property type="evidence" value="ECO:0007669"/>
    <property type="project" value="UniProtKB-SubCell"/>
</dbReference>
<evidence type="ECO:0000259" key="7">
    <source>
        <dbReference type="PROSITE" id="PS50041"/>
    </source>
</evidence>
<dbReference type="EMBL" id="AAGW02051630">
    <property type="status" value="NOT_ANNOTATED_CDS"/>
    <property type="molecule type" value="Genomic_DNA"/>
</dbReference>
<organism evidence="8 9">
    <name type="scientific">Oryctolagus cuniculus</name>
    <name type="common">Rabbit</name>
    <dbReference type="NCBI Taxonomy" id="9986"/>
    <lineage>
        <taxon>Eukaryota</taxon>
        <taxon>Metazoa</taxon>
        <taxon>Chordata</taxon>
        <taxon>Craniata</taxon>
        <taxon>Vertebrata</taxon>
        <taxon>Euteleostomi</taxon>
        <taxon>Mammalia</taxon>
        <taxon>Eutheria</taxon>
        <taxon>Euarchontoglires</taxon>
        <taxon>Glires</taxon>
        <taxon>Lagomorpha</taxon>
        <taxon>Leporidae</taxon>
        <taxon>Oryctolagus</taxon>
    </lineage>
</organism>
<dbReference type="CDD" id="cd03593">
    <property type="entry name" value="CLECT_NK_receptors_like"/>
    <property type="match status" value="1"/>
</dbReference>
<dbReference type="InterPro" id="IPR001304">
    <property type="entry name" value="C-type_lectin-like"/>
</dbReference>
<dbReference type="Gene3D" id="3.10.100.10">
    <property type="entry name" value="Mannose-Binding Protein A, subunit A"/>
    <property type="match status" value="1"/>
</dbReference>
<keyword evidence="5 6" id="KW-0472">Membrane</keyword>
<dbReference type="PROSITE" id="PS50041">
    <property type="entry name" value="C_TYPE_LECTIN_2"/>
    <property type="match status" value="1"/>
</dbReference>
<accession>G1SWF4</accession>
<dbReference type="SMR" id="G1SWF4"/>
<feature type="transmembrane region" description="Helical" evidence="6">
    <location>
        <begin position="46"/>
        <end position="65"/>
    </location>
</feature>
<dbReference type="FunCoup" id="G1SWF4">
    <property type="interactions" value="43"/>
</dbReference>
<dbReference type="GO" id="GO:0140313">
    <property type="term" value="F:molecular sequestering activity"/>
    <property type="evidence" value="ECO:0007669"/>
    <property type="project" value="Ensembl"/>
</dbReference>
<dbReference type="InterPro" id="IPR016187">
    <property type="entry name" value="CTDL_fold"/>
</dbReference>
<dbReference type="PaxDb" id="9986-ENSOCUP00000007818"/>
<dbReference type="GO" id="GO:0004888">
    <property type="term" value="F:transmembrane signaling receptor activity"/>
    <property type="evidence" value="ECO:0007669"/>
    <property type="project" value="Ensembl"/>
</dbReference>
<evidence type="ECO:0000256" key="4">
    <source>
        <dbReference type="ARBA" id="ARBA00022968"/>
    </source>
</evidence>
<name>G1SWF4_RABIT</name>
<dbReference type="PANTHER" id="PTHR45710:SF31">
    <property type="entry name" value="EARLY ACTIVATION ANTIGEN CD69"/>
    <property type="match status" value="1"/>
</dbReference>
<dbReference type="GeneTree" id="ENSGT00940000161987"/>
<dbReference type="GO" id="GO:0003376">
    <property type="term" value="P:sphingosine-1-phosphate receptor signaling pathway"/>
    <property type="evidence" value="ECO:0007669"/>
    <property type="project" value="Ensembl"/>
</dbReference>
<keyword evidence="3" id="KW-0430">Lectin</keyword>
<evidence type="ECO:0000256" key="5">
    <source>
        <dbReference type="ARBA" id="ARBA00023136"/>
    </source>
</evidence>
<dbReference type="InterPro" id="IPR033992">
    <property type="entry name" value="NKR-like_CTLD"/>
</dbReference>
<dbReference type="SMART" id="SM00034">
    <property type="entry name" value="CLECT"/>
    <property type="match status" value="1"/>
</dbReference>
<evidence type="ECO:0000256" key="3">
    <source>
        <dbReference type="ARBA" id="ARBA00022734"/>
    </source>
</evidence>
<dbReference type="eggNOG" id="KOG4297">
    <property type="taxonomic scope" value="Eukaryota"/>
</dbReference>
<dbReference type="GO" id="GO:0042802">
    <property type="term" value="F:identical protein binding"/>
    <property type="evidence" value="ECO:0007669"/>
    <property type="project" value="Ensembl"/>
</dbReference>
<dbReference type="STRING" id="9986.ENSOCUP00000007818"/>
<dbReference type="HOGENOM" id="CLU_049894_8_4_1"/>
<dbReference type="GO" id="GO:2000405">
    <property type="term" value="P:negative regulation of T cell migration"/>
    <property type="evidence" value="ECO:0007669"/>
    <property type="project" value="Ensembl"/>
</dbReference>
<sequence>MKMDSEDCSITENSSLHLESDQKDVAASYRFAASHEGSLQVPVPCAVMYVVFTTILVIALIALSVGRYNCPSQCEFSAPAESHVSSCSDDWIGYQRKCYYISTTTYNWTLAQNFCSKLGATLAVIDPAKDMSFLQRYAGGAGHWIGLRNEAGQTWKWSNGKDLSNRFNITESESCAYLNSTGIGSTGCDKSLHWICSKPSK</sequence>
<dbReference type="Proteomes" id="UP000001811">
    <property type="component" value="Chromosome 8"/>
</dbReference>
<protein>
    <submittedName>
        <fullName evidence="8">CD69 molecule</fullName>
    </submittedName>
</protein>
<dbReference type="Ensembl" id="ENSOCUT00000009051.4">
    <property type="protein sequence ID" value="ENSOCUP00000007818.4"/>
    <property type="gene ID" value="ENSOCUG00000009055.4"/>
</dbReference>
<dbReference type="GO" id="GO:0032991">
    <property type="term" value="C:protein-containing complex"/>
    <property type="evidence" value="ECO:0007669"/>
    <property type="project" value="Ensembl"/>
</dbReference>
<evidence type="ECO:0000256" key="2">
    <source>
        <dbReference type="ARBA" id="ARBA00022692"/>
    </source>
</evidence>
<feature type="domain" description="C-type lectin" evidence="7">
    <location>
        <begin position="94"/>
        <end position="197"/>
    </location>
</feature>
<reference evidence="8 9" key="1">
    <citation type="journal article" date="2011" name="Nature">
        <title>A high-resolution map of human evolutionary constraint using 29 mammals.</title>
        <authorList>
            <person name="Lindblad-Toh K."/>
            <person name="Garber M."/>
            <person name="Zuk O."/>
            <person name="Lin M.F."/>
            <person name="Parker B.J."/>
            <person name="Washietl S."/>
            <person name="Kheradpour P."/>
            <person name="Ernst J."/>
            <person name="Jordan G."/>
            <person name="Mauceli E."/>
            <person name="Ward L.D."/>
            <person name="Lowe C.B."/>
            <person name="Holloway A.K."/>
            <person name="Clamp M."/>
            <person name="Gnerre S."/>
            <person name="Alfoldi J."/>
            <person name="Beal K."/>
            <person name="Chang J."/>
            <person name="Clawson H."/>
            <person name="Cuff J."/>
            <person name="Di Palma F."/>
            <person name="Fitzgerald S."/>
            <person name="Flicek P."/>
            <person name="Guttman M."/>
            <person name="Hubisz M.J."/>
            <person name="Jaffe D.B."/>
            <person name="Jungreis I."/>
            <person name="Kent W.J."/>
            <person name="Kostka D."/>
            <person name="Lara M."/>
            <person name="Martins A.L."/>
            <person name="Massingham T."/>
            <person name="Moltke I."/>
            <person name="Raney B.J."/>
            <person name="Rasmussen M.D."/>
            <person name="Robinson J."/>
            <person name="Stark A."/>
            <person name="Vilella A.J."/>
            <person name="Wen J."/>
            <person name="Xie X."/>
            <person name="Zody M.C."/>
            <person name="Baldwin J."/>
            <person name="Bloom T."/>
            <person name="Chin C.W."/>
            <person name="Heiman D."/>
            <person name="Nicol R."/>
            <person name="Nusbaum C."/>
            <person name="Young S."/>
            <person name="Wilkinson J."/>
            <person name="Worley K.C."/>
            <person name="Kovar C.L."/>
            <person name="Muzny D.M."/>
            <person name="Gibbs R.A."/>
            <person name="Cree A."/>
            <person name="Dihn H.H."/>
            <person name="Fowler G."/>
            <person name="Jhangiani S."/>
            <person name="Joshi V."/>
            <person name="Lee S."/>
            <person name="Lewis L.R."/>
            <person name="Nazareth L.V."/>
            <person name="Okwuonu G."/>
            <person name="Santibanez J."/>
            <person name="Warren W.C."/>
            <person name="Mardis E.R."/>
            <person name="Weinstock G.M."/>
            <person name="Wilson R.K."/>
            <person name="Delehaunty K."/>
            <person name="Dooling D."/>
            <person name="Fronik C."/>
            <person name="Fulton L."/>
            <person name="Fulton B."/>
            <person name="Graves T."/>
            <person name="Minx P."/>
            <person name="Sodergren E."/>
            <person name="Birney E."/>
            <person name="Margulies E.H."/>
            <person name="Herrero J."/>
            <person name="Green E.D."/>
            <person name="Haussler D."/>
            <person name="Siepel A."/>
            <person name="Goldman N."/>
            <person name="Pollard K.S."/>
            <person name="Pedersen J.S."/>
            <person name="Lander E.S."/>
            <person name="Kellis M."/>
        </authorList>
    </citation>
    <scope>NUCLEOTIDE SEQUENCE [LARGE SCALE GENOMIC DNA]</scope>
    <source>
        <strain evidence="8 9">Thorbecke inbred</strain>
    </source>
</reference>
<dbReference type="GO" id="GO:2000329">
    <property type="term" value="P:negative regulation of T-helper 17 cell lineage commitment"/>
    <property type="evidence" value="ECO:0007669"/>
    <property type="project" value="Ensembl"/>
</dbReference>
<dbReference type="PANTHER" id="PTHR45710">
    <property type="entry name" value="C-TYPE LECTIN DOMAIN-CONTAINING PROTEIN 180"/>
    <property type="match status" value="1"/>
</dbReference>
<dbReference type="Pfam" id="PF00059">
    <property type="entry name" value="Lectin_C"/>
    <property type="match status" value="1"/>
</dbReference>
<evidence type="ECO:0000313" key="8">
    <source>
        <dbReference type="Ensembl" id="ENSOCUP00000007818.4"/>
    </source>
</evidence>
<evidence type="ECO:0000256" key="6">
    <source>
        <dbReference type="SAM" id="Phobius"/>
    </source>
</evidence>
<dbReference type="GO" id="GO:0030246">
    <property type="term" value="F:carbohydrate binding"/>
    <property type="evidence" value="ECO:0007669"/>
    <property type="project" value="UniProtKB-KW"/>
</dbReference>
<keyword evidence="4" id="KW-0735">Signal-anchor</keyword>
<evidence type="ECO:0000313" key="9">
    <source>
        <dbReference type="Proteomes" id="UP000001811"/>
    </source>
</evidence>
<keyword evidence="2 6" id="KW-0812">Transmembrane</keyword>
<keyword evidence="9" id="KW-1185">Reference proteome</keyword>
<gene>
    <name evidence="8" type="primary">CD69</name>
</gene>
<dbReference type="SUPFAM" id="SSF56436">
    <property type="entry name" value="C-type lectin-like"/>
    <property type="match status" value="1"/>
</dbReference>
<evidence type="ECO:0000256" key="1">
    <source>
        <dbReference type="ARBA" id="ARBA00004401"/>
    </source>
</evidence>
<dbReference type="Bgee" id="ENSOCUG00000009055">
    <property type="expression patterns" value="Expressed in blood and 8 other cell types or tissues"/>
</dbReference>
<dbReference type="InterPro" id="IPR050828">
    <property type="entry name" value="C-type_lectin/matrix_domain"/>
</dbReference>
<dbReference type="AlphaFoldDB" id="G1SWF4"/>